<evidence type="ECO:0000313" key="2">
    <source>
        <dbReference type="Proteomes" id="UP001157974"/>
    </source>
</evidence>
<protein>
    <recommendedName>
        <fullName evidence="3">Ferritin-like domain-containing protein</fullName>
    </recommendedName>
</protein>
<dbReference type="CDD" id="cd00657">
    <property type="entry name" value="Ferritin_like"/>
    <property type="match status" value="1"/>
</dbReference>
<dbReference type="InterPro" id="IPR007402">
    <property type="entry name" value="DUF455"/>
</dbReference>
<dbReference type="Proteomes" id="UP001157974">
    <property type="component" value="Unassembled WGS sequence"/>
</dbReference>
<name>A0AAV8USX5_9RHOD</name>
<keyword evidence="2" id="KW-1185">Reference proteome</keyword>
<dbReference type="Pfam" id="PF04305">
    <property type="entry name" value="DUF455"/>
    <property type="match status" value="1"/>
</dbReference>
<sequence>MGLAFCARICLSRNGGRKALSTSRVYLESLLEYGRAVLTEKEPWQKKVLTHEARKLFMGGNLRVRGLAPAEAPESWARIERPAVLDPPEMPKPKEAEGSAILLYLHSLAHVELNAINLCWDAMVRFSNVEMPEDFYDELLQVADDESRHYGWLHTRLNDLGSEYGAYPVHDLI</sequence>
<dbReference type="EMBL" id="JAMWBK010000004">
    <property type="protein sequence ID" value="KAJ8905644.1"/>
    <property type="molecule type" value="Genomic_DNA"/>
</dbReference>
<dbReference type="PANTHER" id="PTHR42782">
    <property type="entry name" value="SI:CH73-314G15.3"/>
    <property type="match status" value="1"/>
</dbReference>
<evidence type="ECO:0000313" key="1">
    <source>
        <dbReference type="EMBL" id="KAJ8905644.1"/>
    </source>
</evidence>
<dbReference type="InterPro" id="IPR009078">
    <property type="entry name" value="Ferritin-like_SF"/>
</dbReference>
<organism evidence="1 2">
    <name type="scientific">Rhodosorus marinus</name>
    <dbReference type="NCBI Taxonomy" id="101924"/>
    <lineage>
        <taxon>Eukaryota</taxon>
        <taxon>Rhodophyta</taxon>
        <taxon>Stylonematophyceae</taxon>
        <taxon>Stylonematales</taxon>
        <taxon>Stylonemataceae</taxon>
        <taxon>Rhodosorus</taxon>
    </lineage>
</organism>
<evidence type="ECO:0008006" key="3">
    <source>
        <dbReference type="Google" id="ProtNLM"/>
    </source>
</evidence>
<dbReference type="SUPFAM" id="SSF47240">
    <property type="entry name" value="Ferritin-like"/>
    <property type="match status" value="1"/>
</dbReference>
<accession>A0AAV8USX5</accession>
<dbReference type="PANTHER" id="PTHR42782:SF4">
    <property type="entry name" value="DUF455 DOMAIN-CONTAINING PROTEIN"/>
    <property type="match status" value="1"/>
</dbReference>
<dbReference type="AlphaFoldDB" id="A0AAV8USX5"/>
<gene>
    <name evidence="1" type="ORF">NDN08_002150</name>
</gene>
<comment type="caution">
    <text evidence="1">The sequence shown here is derived from an EMBL/GenBank/DDBJ whole genome shotgun (WGS) entry which is preliminary data.</text>
</comment>
<reference evidence="1 2" key="1">
    <citation type="journal article" date="2023" name="Nat. Commun.">
        <title>Origin of minicircular mitochondrial genomes in red algae.</title>
        <authorList>
            <person name="Lee Y."/>
            <person name="Cho C.H."/>
            <person name="Lee Y.M."/>
            <person name="Park S.I."/>
            <person name="Yang J.H."/>
            <person name="West J.A."/>
            <person name="Bhattacharya D."/>
            <person name="Yoon H.S."/>
        </authorList>
    </citation>
    <scope>NUCLEOTIDE SEQUENCE [LARGE SCALE GENOMIC DNA]</scope>
    <source>
        <strain evidence="1 2">CCMP1338</strain>
        <tissue evidence="1">Whole cell</tissue>
    </source>
</reference>
<proteinExistence type="predicted"/>